<evidence type="ECO:0000313" key="1">
    <source>
        <dbReference type="EMBL" id="MFC3076014.1"/>
    </source>
</evidence>
<gene>
    <name evidence="1" type="ORF">ACFOHH_23075</name>
</gene>
<evidence type="ECO:0000313" key="2">
    <source>
        <dbReference type="Proteomes" id="UP001595377"/>
    </source>
</evidence>
<organism evidence="1 2">
    <name type="scientific">Shinella pollutisoli</name>
    <dbReference type="NCBI Taxonomy" id="2250594"/>
    <lineage>
        <taxon>Bacteria</taxon>
        <taxon>Pseudomonadati</taxon>
        <taxon>Pseudomonadota</taxon>
        <taxon>Alphaproteobacteria</taxon>
        <taxon>Hyphomicrobiales</taxon>
        <taxon>Rhizobiaceae</taxon>
        <taxon>Shinella</taxon>
    </lineage>
</organism>
<keyword evidence="2" id="KW-1185">Reference proteome</keyword>
<accession>A0ABV7DNQ1</accession>
<sequence>MARHHGPVLVDTNVVIECWRVGAWKALCGGYGVETVGTCFVETQTGFQKRRPEEQIDNDVLTKTLAAVHAVRDADHAEAVTRDPSIAYLDDGERALWAHAISRKDAWVLCGPDKASLRIGIRLGLRDRLVSLERLLGDVGFRPKLDLKTPYTQKWLEQALAQLAQLEGK</sequence>
<dbReference type="Proteomes" id="UP001595377">
    <property type="component" value="Unassembled WGS sequence"/>
</dbReference>
<protein>
    <recommendedName>
        <fullName evidence="3">PIN domain-containing protein</fullName>
    </recommendedName>
</protein>
<reference evidence="2" key="1">
    <citation type="journal article" date="2019" name="Int. J. Syst. Evol. Microbiol.">
        <title>The Global Catalogue of Microorganisms (GCM) 10K type strain sequencing project: providing services to taxonomists for standard genome sequencing and annotation.</title>
        <authorList>
            <consortium name="The Broad Institute Genomics Platform"/>
            <consortium name="The Broad Institute Genome Sequencing Center for Infectious Disease"/>
            <person name="Wu L."/>
            <person name="Ma J."/>
        </authorList>
    </citation>
    <scope>NUCLEOTIDE SEQUENCE [LARGE SCALE GENOMIC DNA]</scope>
    <source>
        <strain evidence="2">KCTC 52677</strain>
    </source>
</reference>
<dbReference type="EMBL" id="JBHRSP010000044">
    <property type="protein sequence ID" value="MFC3076014.1"/>
    <property type="molecule type" value="Genomic_DNA"/>
</dbReference>
<proteinExistence type="predicted"/>
<name>A0ABV7DNQ1_9HYPH</name>
<comment type="caution">
    <text evidence="1">The sequence shown here is derived from an EMBL/GenBank/DDBJ whole genome shotgun (WGS) entry which is preliminary data.</text>
</comment>
<dbReference type="RefSeq" id="WP_257318394.1">
    <property type="nucleotide sequence ID" value="NZ_JANFDG010000053.1"/>
</dbReference>
<evidence type="ECO:0008006" key="3">
    <source>
        <dbReference type="Google" id="ProtNLM"/>
    </source>
</evidence>